<accession>A0A9X2MDK7</accession>
<dbReference type="GO" id="GO:0006102">
    <property type="term" value="P:isocitrate metabolic process"/>
    <property type="evidence" value="ECO:0007669"/>
    <property type="project" value="TreeGrafter"/>
</dbReference>
<organism evidence="4 5">
    <name type="scientific">Anaerosalibacter massiliensis</name>
    <dbReference type="NCBI Taxonomy" id="1347392"/>
    <lineage>
        <taxon>Bacteria</taxon>
        <taxon>Bacillati</taxon>
        <taxon>Bacillota</taxon>
        <taxon>Tissierellia</taxon>
        <taxon>Tissierellales</taxon>
        <taxon>Sporanaerobacteraceae</taxon>
        <taxon>Anaerosalibacter</taxon>
    </lineage>
</organism>
<reference evidence="4" key="1">
    <citation type="submission" date="2022-07" db="EMBL/GenBank/DDBJ databases">
        <title>Enhanced cultured diversity of the mouse gut microbiota enables custom-made synthetic communities.</title>
        <authorList>
            <person name="Afrizal A."/>
        </authorList>
    </citation>
    <scope>NUCLEOTIDE SEQUENCE</scope>
    <source>
        <strain evidence="4">DSM 29482</strain>
    </source>
</reference>
<dbReference type="InterPro" id="IPR024084">
    <property type="entry name" value="IsoPropMal-DH-like_dom"/>
</dbReference>
<evidence type="ECO:0000259" key="3">
    <source>
        <dbReference type="SMART" id="SM01329"/>
    </source>
</evidence>
<dbReference type="AlphaFoldDB" id="A0A9X2MDK7"/>
<proteinExistence type="inferred from homology"/>
<protein>
    <submittedName>
        <fullName evidence="4">Isocitrate/isopropylmalate dehydrogenase family protein</fullName>
    </submittedName>
</protein>
<dbReference type="SUPFAM" id="SSF53659">
    <property type="entry name" value="Isocitrate/Isopropylmalate dehydrogenase-like"/>
    <property type="match status" value="1"/>
</dbReference>
<dbReference type="RefSeq" id="WP_042681201.1">
    <property type="nucleotide sequence ID" value="NZ_CABKTM010000043.1"/>
</dbReference>
<dbReference type="PROSITE" id="PS00470">
    <property type="entry name" value="IDH_IMDH"/>
    <property type="match status" value="1"/>
</dbReference>
<comment type="similarity">
    <text evidence="1">Belongs to the isocitrate and isopropylmalate dehydrogenases family.</text>
</comment>
<dbReference type="GO" id="GO:0004449">
    <property type="term" value="F:isocitrate dehydrogenase (NAD+) activity"/>
    <property type="evidence" value="ECO:0007669"/>
    <property type="project" value="TreeGrafter"/>
</dbReference>
<gene>
    <name evidence="4" type="ORF">NSA23_02880</name>
</gene>
<dbReference type="Pfam" id="PF00180">
    <property type="entry name" value="Iso_dh"/>
    <property type="match status" value="1"/>
</dbReference>
<comment type="caution">
    <text evidence="4">The sequence shown here is derived from an EMBL/GenBank/DDBJ whole genome shotgun (WGS) entry which is preliminary data.</text>
</comment>
<feature type="domain" description="Isopropylmalate dehydrogenase-like" evidence="3">
    <location>
        <begin position="4"/>
        <end position="328"/>
    </location>
</feature>
<dbReference type="GO" id="GO:0006099">
    <property type="term" value="P:tricarboxylic acid cycle"/>
    <property type="evidence" value="ECO:0007669"/>
    <property type="project" value="TreeGrafter"/>
</dbReference>
<evidence type="ECO:0000256" key="1">
    <source>
        <dbReference type="ARBA" id="ARBA00007769"/>
    </source>
</evidence>
<evidence type="ECO:0000313" key="4">
    <source>
        <dbReference type="EMBL" id="MCR2043057.1"/>
    </source>
</evidence>
<dbReference type="SMART" id="SM01329">
    <property type="entry name" value="Iso_dh"/>
    <property type="match status" value="1"/>
</dbReference>
<keyword evidence="5" id="KW-1185">Reference proteome</keyword>
<dbReference type="OrthoDB" id="9806254at2"/>
<keyword evidence="2" id="KW-0560">Oxidoreductase</keyword>
<dbReference type="PANTHER" id="PTHR11835:SF34">
    <property type="entry name" value="ISOCITRATE DEHYDROGENASE [NAD] SUBUNIT ALPHA, MITOCHONDRIAL"/>
    <property type="match status" value="1"/>
</dbReference>
<name>A0A9X2MDK7_9FIRM</name>
<dbReference type="InterPro" id="IPR019818">
    <property type="entry name" value="IsoCit/isopropylmalate_DH_CS"/>
</dbReference>
<dbReference type="EMBL" id="JANJZL010000001">
    <property type="protein sequence ID" value="MCR2043057.1"/>
    <property type="molecule type" value="Genomic_DNA"/>
</dbReference>
<dbReference type="GO" id="GO:0051287">
    <property type="term" value="F:NAD binding"/>
    <property type="evidence" value="ECO:0007669"/>
    <property type="project" value="InterPro"/>
</dbReference>
<sequence>MAYNITLIPGDGIGPEVIESARKVIDATGVNISWESVEAGAIAKKNLGTPLPNYAINSIKKNKIVLKGPITTPIGEGFRSVNVTLRQKLDLFANIRPIKSYEGIKSLHDDVDFIIVRENTEDLYSGIEHMVGEDAAESIKIITRKASERICRFAFELARKEGRKKVTLVHKANIMKLSDGLFLKCGKKIAEEYTDIEFEDIIVDAMSMKLVQNPQDYDLIVAPNLYGDILSDLSAGLVGGLGLAPGANIGEDIAIFESVHGSAPDIAGKNIANPISAILSGAMMLKYIGELEAASKVERALANTIKDERKLTADLGGTFGTEQFTEEIISNII</sequence>
<dbReference type="Proteomes" id="UP001142078">
    <property type="component" value="Unassembled WGS sequence"/>
</dbReference>
<dbReference type="PANTHER" id="PTHR11835">
    <property type="entry name" value="DECARBOXYLATING DEHYDROGENASES-ISOCITRATE, ISOPROPYLMALATE, TARTRATE"/>
    <property type="match status" value="1"/>
</dbReference>
<evidence type="ECO:0000256" key="2">
    <source>
        <dbReference type="ARBA" id="ARBA00023002"/>
    </source>
</evidence>
<dbReference type="GO" id="GO:0000287">
    <property type="term" value="F:magnesium ion binding"/>
    <property type="evidence" value="ECO:0007669"/>
    <property type="project" value="InterPro"/>
</dbReference>
<dbReference type="Gene3D" id="3.40.718.10">
    <property type="entry name" value="Isopropylmalate Dehydrogenase"/>
    <property type="match status" value="1"/>
</dbReference>
<dbReference type="FunFam" id="3.40.718.10:FF:000014">
    <property type="entry name" value="Isocitrate dehydrogenase (NAD(+))"/>
    <property type="match status" value="1"/>
</dbReference>
<evidence type="ECO:0000313" key="5">
    <source>
        <dbReference type="Proteomes" id="UP001142078"/>
    </source>
</evidence>